<evidence type="ECO:0000259" key="4">
    <source>
        <dbReference type="PROSITE" id="PS50405"/>
    </source>
</evidence>
<gene>
    <name evidence="5" type="ORF">Psi01_67000</name>
</gene>
<proteinExistence type="predicted"/>
<dbReference type="PANTHER" id="PTHR32419:SF6">
    <property type="entry name" value="GLUTATHIONE S-TRANSFERASE OMEGA-LIKE 1-RELATED"/>
    <property type="match status" value="1"/>
</dbReference>
<dbReference type="Pfam" id="PF13409">
    <property type="entry name" value="GST_N_2"/>
    <property type="match status" value="1"/>
</dbReference>
<dbReference type="Pfam" id="PF13410">
    <property type="entry name" value="GST_C_2"/>
    <property type="match status" value="1"/>
</dbReference>
<dbReference type="Gene3D" id="3.40.30.10">
    <property type="entry name" value="Glutaredoxin"/>
    <property type="match status" value="1"/>
</dbReference>
<dbReference type="AlphaFoldDB" id="A0A8J3SP20"/>
<feature type="site" description="Lowers pKa of active site Cys" evidence="3">
    <location>
        <position position="284"/>
    </location>
</feature>
<dbReference type="InterPro" id="IPR016639">
    <property type="entry name" value="GST_Omega/GSH"/>
</dbReference>
<dbReference type="SUPFAM" id="SSF52833">
    <property type="entry name" value="Thioredoxin-like"/>
    <property type="match status" value="1"/>
</dbReference>
<organism evidence="5 6">
    <name type="scientific">Planobispora siamensis</name>
    <dbReference type="NCBI Taxonomy" id="936338"/>
    <lineage>
        <taxon>Bacteria</taxon>
        <taxon>Bacillati</taxon>
        <taxon>Actinomycetota</taxon>
        <taxon>Actinomycetes</taxon>
        <taxon>Streptosporangiales</taxon>
        <taxon>Streptosporangiaceae</taxon>
        <taxon>Planobispora</taxon>
    </lineage>
</organism>
<dbReference type="PROSITE" id="PS50405">
    <property type="entry name" value="GST_CTER"/>
    <property type="match status" value="1"/>
</dbReference>
<dbReference type="PIRSF" id="PIRSF015753">
    <property type="entry name" value="GST"/>
    <property type="match status" value="1"/>
</dbReference>
<evidence type="ECO:0000256" key="3">
    <source>
        <dbReference type="PIRSR" id="PIRSR015753-3"/>
    </source>
</evidence>
<protein>
    <recommendedName>
        <fullName evidence="4">GST C-terminal domain-containing protein</fullName>
    </recommendedName>
</protein>
<feature type="site" description="Lowers pKa of active site Cys" evidence="3">
    <location>
        <position position="241"/>
    </location>
</feature>
<dbReference type="CDD" id="cd03190">
    <property type="entry name" value="GST_C_Omega_like"/>
    <property type="match status" value="1"/>
</dbReference>
<dbReference type="SFLD" id="SFLDG01206">
    <property type="entry name" value="Xi.1"/>
    <property type="match status" value="1"/>
</dbReference>
<dbReference type="InterPro" id="IPR036282">
    <property type="entry name" value="Glutathione-S-Trfase_C_sf"/>
</dbReference>
<accession>A0A8J3SP20</accession>
<dbReference type="PANTHER" id="PTHR32419">
    <property type="entry name" value="GLUTATHIONYL-HYDROQUINONE REDUCTASE"/>
    <property type="match status" value="1"/>
</dbReference>
<feature type="domain" description="GST C-terminal" evidence="4">
    <location>
        <begin position="160"/>
        <end position="284"/>
    </location>
</feature>
<keyword evidence="6" id="KW-1185">Reference proteome</keyword>
<name>A0A8J3SP20_9ACTN</name>
<dbReference type="EMBL" id="BOOJ01000059">
    <property type="protein sequence ID" value="GIH96070.1"/>
    <property type="molecule type" value="Genomic_DNA"/>
</dbReference>
<dbReference type="GO" id="GO:0005737">
    <property type="term" value="C:cytoplasm"/>
    <property type="evidence" value="ECO:0007669"/>
    <property type="project" value="TreeGrafter"/>
</dbReference>
<evidence type="ECO:0000313" key="5">
    <source>
        <dbReference type="EMBL" id="GIH96070.1"/>
    </source>
</evidence>
<evidence type="ECO:0000256" key="1">
    <source>
        <dbReference type="PIRSR" id="PIRSR015753-1"/>
    </source>
</evidence>
<dbReference type="Proteomes" id="UP000619788">
    <property type="component" value="Unassembled WGS sequence"/>
</dbReference>
<dbReference type="InterPro" id="IPR010987">
    <property type="entry name" value="Glutathione-S-Trfase_C-like"/>
</dbReference>
<dbReference type="SFLD" id="SFLDS00019">
    <property type="entry name" value="Glutathione_Transferase_(cytos"/>
    <property type="match status" value="1"/>
</dbReference>
<feature type="binding site" evidence="2">
    <location>
        <position position="89"/>
    </location>
    <ligand>
        <name>glutathione</name>
        <dbReference type="ChEBI" id="CHEBI:57925"/>
    </ligand>
</feature>
<feature type="active site" description="Nucleophile" evidence="1">
    <location>
        <position position="56"/>
    </location>
</feature>
<evidence type="ECO:0000256" key="2">
    <source>
        <dbReference type="PIRSR" id="PIRSR015753-2"/>
    </source>
</evidence>
<dbReference type="InterPro" id="IPR036249">
    <property type="entry name" value="Thioredoxin-like_sf"/>
</dbReference>
<sequence>MFYSGPAYRGFMKLGNEIAGDGRFVRQPNRFTARIEDGGEHPPEPGRYQIYASYACPWAQRSLIVRELLGLQDVIGVTIVDPIRDERGWRMPGGDPATGAEYLSELYLASDPDYQGRYTVPAVWDRTAKRLATNDYPQITLTLETAFRPWHAEGAPDLYPAALREEIDELNDTIFHGLNNGVYKAGFATSQDAYDEAVTRVFATLDMLEERLSGRARLHGDALTESDVRLYTTLVRFDSVYYSHFKCSIRRLVDYPALWAYARRLYAIPGFRDTTDFDQIKRHYFITQTNINPTGIVPKGPELDWTAP</sequence>
<evidence type="ECO:0000313" key="6">
    <source>
        <dbReference type="Proteomes" id="UP000619788"/>
    </source>
</evidence>
<dbReference type="InterPro" id="IPR004045">
    <property type="entry name" value="Glutathione_S-Trfase_N"/>
</dbReference>
<dbReference type="SFLD" id="SFLDG01148">
    <property type="entry name" value="Xi_(cytGST)"/>
    <property type="match status" value="1"/>
</dbReference>
<reference evidence="5 6" key="1">
    <citation type="submission" date="2021-01" db="EMBL/GenBank/DDBJ databases">
        <title>Whole genome shotgun sequence of Planobispora siamensis NBRC 107568.</title>
        <authorList>
            <person name="Komaki H."/>
            <person name="Tamura T."/>
        </authorList>
    </citation>
    <scope>NUCLEOTIDE SEQUENCE [LARGE SCALE GENOMIC DNA]</scope>
    <source>
        <strain evidence="5 6">NBRC 107568</strain>
    </source>
</reference>
<dbReference type="SUPFAM" id="SSF47616">
    <property type="entry name" value="GST C-terminal domain-like"/>
    <property type="match status" value="1"/>
</dbReference>
<dbReference type="InterPro" id="IPR040079">
    <property type="entry name" value="Glutathione_S-Trfase"/>
</dbReference>
<comment type="caution">
    <text evidence="5">The sequence shown here is derived from an EMBL/GenBank/DDBJ whole genome shotgun (WGS) entry which is preliminary data.</text>
</comment>
<dbReference type="GO" id="GO:0004364">
    <property type="term" value="F:glutathione transferase activity"/>
    <property type="evidence" value="ECO:0007669"/>
    <property type="project" value="InterPro"/>
</dbReference>
<dbReference type="Gene3D" id="1.20.1050.10">
    <property type="match status" value="1"/>
</dbReference>
<feature type="active site" description="Proton donor/acceptor" evidence="1">
    <location>
        <position position="183"/>
    </location>
</feature>
<dbReference type="InterPro" id="IPR047047">
    <property type="entry name" value="GST_Omega-like_C"/>
</dbReference>
<feature type="binding site" evidence="2">
    <location>
        <begin position="117"/>
        <end position="120"/>
    </location>
    <ligand>
        <name>glutathione</name>
        <dbReference type="ChEBI" id="CHEBI:57925"/>
    </ligand>
</feature>